<feature type="transmembrane region" description="Helical" evidence="8">
    <location>
        <begin position="109"/>
        <end position="129"/>
    </location>
</feature>
<evidence type="ECO:0000256" key="4">
    <source>
        <dbReference type="ARBA" id="ARBA00022989"/>
    </source>
</evidence>
<dbReference type="Proteomes" id="UP001320420">
    <property type="component" value="Unassembled WGS sequence"/>
</dbReference>
<evidence type="ECO:0000313" key="11">
    <source>
        <dbReference type="Proteomes" id="UP001320420"/>
    </source>
</evidence>
<keyword evidence="5 8" id="KW-0472">Membrane</keyword>
<feature type="transmembrane region" description="Helical" evidence="8">
    <location>
        <begin position="299"/>
        <end position="315"/>
    </location>
</feature>
<feature type="domain" description="Major facilitator superfamily (MFS) profile" evidence="9">
    <location>
        <begin position="69"/>
        <end position="414"/>
    </location>
</feature>
<comment type="similarity">
    <text evidence="6">Belongs to the major facilitator superfamily. Allantoate permease family.</text>
</comment>
<feature type="transmembrane region" description="Helical" evidence="8">
    <location>
        <begin position="233"/>
        <end position="252"/>
    </location>
</feature>
<evidence type="ECO:0000256" key="7">
    <source>
        <dbReference type="SAM" id="MobiDB-lite"/>
    </source>
</evidence>
<keyword evidence="11" id="KW-1185">Reference proteome</keyword>
<dbReference type="Pfam" id="PF07690">
    <property type="entry name" value="MFS_1"/>
    <property type="match status" value="1"/>
</dbReference>
<dbReference type="Gene3D" id="1.20.1250.20">
    <property type="entry name" value="MFS general substrate transporter like domains"/>
    <property type="match status" value="1"/>
</dbReference>
<evidence type="ECO:0000259" key="9">
    <source>
        <dbReference type="PROSITE" id="PS50850"/>
    </source>
</evidence>
<organism evidence="10 11">
    <name type="scientific">Diatrype stigma</name>
    <dbReference type="NCBI Taxonomy" id="117547"/>
    <lineage>
        <taxon>Eukaryota</taxon>
        <taxon>Fungi</taxon>
        <taxon>Dikarya</taxon>
        <taxon>Ascomycota</taxon>
        <taxon>Pezizomycotina</taxon>
        <taxon>Sordariomycetes</taxon>
        <taxon>Xylariomycetidae</taxon>
        <taxon>Xylariales</taxon>
        <taxon>Diatrypaceae</taxon>
        <taxon>Diatrype</taxon>
    </lineage>
</organism>
<evidence type="ECO:0000256" key="1">
    <source>
        <dbReference type="ARBA" id="ARBA00004141"/>
    </source>
</evidence>
<evidence type="ECO:0000256" key="3">
    <source>
        <dbReference type="ARBA" id="ARBA00022692"/>
    </source>
</evidence>
<dbReference type="PANTHER" id="PTHR43791">
    <property type="entry name" value="PERMEASE-RELATED"/>
    <property type="match status" value="1"/>
</dbReference>
<dbReference type="GO" id="GO:0016020">
    <property type="term" value="C:membrane"/>
    <property type="evidence" value="ECO:0007669"/>
    <property type="project" value="UniProtKB-SubCell"/>
</dbReference>
<dbReference type="InterPro" id="IPR011701">
    <property type="entry name" value="MFS"/>
</dbReference>
<evidence type="ECO:0000256" key="8">
    <source>
        <dbReference type="SAM" id="Phobius"/>
    </source>
</evidence>
<accession>A0AAN9YQA7</accession>
<dbReference type="InterPro" id="IPR036259">
    <property type="entry name" value="MFS_trans_sf"/>
</dbReference>
<evidence type="ECO:0000256" key="2">
    <source>
        <dbReference type="ARBA" id="ARBA00022448"/>
    </source>
</evidence>
<feature type="transmembrane region" description="Helical" evidence="8">
    <location>
        <begin position="382"/>
        <end position="400"/>
    </location>
</feature>
<evidence type="ECO:0000313" key="10">
    <source>
        <dbReference type="EMBL" id="KAK7755028.1"/>
    </source>
</evidence>
<keyword evidence="3 8" id="KW-0812">Transmembrane</keyword>
<comment type="caution">
    <text evidence="10">The sequence shown here is derived from an EMBL/GenBank/DDBJ whole genome shotgun (WGS) entry which is preliminary data.</text>
</comment>
<dbReference type="PROSITE" id="PS50850">
    <property type="entry name" value="MFS"/>
    <property type="match status" value="1"/>
</dbReference>
<keyword evidence="4 8" id="KW-1133">Transmembrane helix</keyword>
<dbReference type="GO" id="GO:0022857">
    <property type="term" value="F:transmembrane transporter activity"/>
    <property type="evidence" value="ECO:0007669"/>
    <property type="project" value="InterPro"/>
</dbReference>
<feature type="transmembrane region" description="Helical" evidence="8">
    <location>
        <begin position="161"/>
        <end position="183"/>
    </location>
</feature>
<keyword evidence="2" id="KW-0813">Transport</keyword>
<comment type="subcellular location">
    <subcellularLocation>
        <location evidence="1">Membrane</location>
        <topology evidence="1">Multi-pass membrane protein</topology>
    </subcellularLocation>
</comment>
<dbReference type="InterPro" id="IPR020846">
    <property type="entry name" value="MFS_dom"/>
</dbReference>
<dbReference type="FunFam" id="1.20.1250.20:FF:000065">
    <property type="entry name" value="Putative MFS pantothenate transporter"/>
    <property type="match status" value="1"/>
</dbReference>
<dbReference type="EMBL" id="JAKJXP020000015">
    <property type="protein sequence ID" value="KAK7755028.1"/>
    <property type="molecule type" value="Genomic_DNA"/>
</dbReference>
<name>A0AAN9YQA7_9PEZI</name>
<dbReference type="PANTHER" id="PTHR43791:SF43">
    <property type="entry name" value="MAJOR FACILITATOR SUPERFAMILY (MFS) PROFILE DOMAIN-CONTAINING PROTEIN"/>
    <property type="match status" value="1"/>
</dbReference>
<evidence type="ECO:0000256" key="5">
    <source>
        <dbReference type="ARBA" id="ARBA00023136"/>
    </source>
</evidence>
<proteinExistence type="inferred from homology"/>
<feature type="region of interest" description="Disordered" evidence="7">
    <location>
        <begin position="1"/>
        <end position="37"/>
    </location>
</feature>
<gene>
    <name evidence="10" type="ORF">SLS62_002842</name>
</gene>
<feature type="transmembrane region" description="Helical" evidence="8">
    <location>
        <begin position="204"/>
        <end position="221"/>
    </location>
</feature>
<dbReference type="AlphaFoldDB" id="A0AAN9YQA7"/>
<feature type="transmembrane region" description="Helical" evidence="8">
    <location>
        <begin position="327"/>
        <end position="347"/>
    </location>
</feature>
<dbReference type="SUPFAM" id="SSF103473">
    <property type="entry name" value="MFS general substrate transporter"/>
    <property type="match status" value="1"/>
</dbReference>
<feature type="transmembrane region" description="Helical" evidence="8">
    <location>
        <begin position="354"/>
        <end position="376"/>
    </location>
</feature>
<reference evidence="10 11" key="1">
    <citation type="submission" date="2024-02" db="EMBL/GenBank/DDBJ databases">
        <title>De novo assembly and annotation of 12 fungi associated with fruit tree decline syndrome in Ontario, Canada.</title>
        <authorList>
            <person name="Sulman M."/>
            <person name="Ellouze W."/>
            <person name="Ilyukhin E."/>
        </authorList>
    </citation>
    <scope>NUCLEOTIDE SEQUENCE [LARGE SCALE GENOMIC DNA]</scope>
    <source>
        <strain evidence="10 11">M11/M66-122</strain>
    </source>
</reference>
<evidence type="ECO:0000256" key="6">
    <source>
        <dbReference type="ARBA" id="ARBA00037968"/>
    </source>
</evidence>
<sequence length="414" mass="46764">MADAKMGTSNIATRELDGSESAATEPGPSEVESKPPSRPLWRRVAGIFWDTFDGEPRERRYIQKLDVYLFSYICLGYFVKYLDQTNYLNAFVSGMQEDLGLYGNERNLLVTYFNIGIIIGTIPSQMIQLRFVRPSLWIPTCEVLWSVLVMVMASAKNIETLYALRFLVGLLEACAFPGYAALLGGWYGPKQLTKRVAIFEQTQAIASMFSGYLQAALYSGLSGRLGLAGWRWLFIFDGIISIPIAIWGFFAIPDLPHTTKAFYWKGDDKEYGVKRIEEMGQKPPERLSLKAIKKVYTNWRLWLFILPYLYFNLWLKWAGYSVVDTNILPTAGSALSLVSSFFFGAIADATGYRLTTLVVIQLLMILSNVLLSIWYIPKAALLFAFYLSFVGAAAQPIVIVSQAHFQELMENHVH</sequence>
<protein>
    <recommendedName>
        <fullName evidence="9">Major facilitator superfamily (MFS) profile domain-containing protein</fullName>
    </recommendedName>
</protein>